<dbReference type="SUPFAM" id="SSF57850">
    <property type="entry name" value="RING/U-box"/>
    <property type="match status" value="1"/>
</dbReference>
<dbReference type="EMBL" id="JBBWWR010000003">
    <property type="protein sequence ID" value="KAK8969131.1"/>
    <property type="molecule type" value="Genomic_DNA"/>
</dbReference>
<dbReference type="PANTHER" id="PTHR45798:SF97">
    <property type="entry name" value="ALCOHOL-SENSITIVE RING FINGER PROTEIN 1"/>
    <property type="match status" value="1"/>
</dbReference>
<keyword evidence="5" id="KW-1133">Transmembrane helix</keyword>
<evidence type="ECO:0000259" key="6">
    <source>
        <dbReference type="PROSITE" id="PS50089"/>
    </source>
</evidence>
<dbReference type="InterPro" id="IPR052788">
    <property type="entry name" value="RING-type_E3_ligase_ATL"/>
</dbReference>
<evidence type="ECO:0000256" key="3">
    <source>
        <dbReference type="ARBA" id="ARBA00022833"/>
    </source>
</evidence>
<evidence type="ECO:0000256" key="2">
    <source>
        <dbReference type="ARBA" id="ARBA00022771"/>
    </source>
</evidence>
<comment type="caution">
    <text evidence="7">The sequence shown here is derived from an EMBL/GenBank/DDBJ whole genome shotgun (WGS) entry which is preliminary data.</text>
</comment>
<gene>
    <name evidence="7" type="primary">ATL8</name>
    <name evidence="7" type="ORF">KSP40_PGU021378</name>
</gene>
<dbReference type="Pfam" id="PF13639">
    <property type="entry name" value="zf-RING_2"/>
    <property type="match status" value="1"/>
</dbReference>
<name>A0ABR2MYY3_9ASPA</name>
<dbReference type="Gene3D" id="3.30.40.10">
    <property type="entry name" value="Zinc/RING finger domain, C3HC4 (zinc finger)"/>
    <property type="match status" value="1"/>
</dbReference>
<dbReference type="InterPro" id="IPR013083">
    <property type="entry name" value="Znf_RING/FYVE/PHD"/>
</dbReference>
<keyword evidence="5" id="KW-0812">Transmembrane</keyword>
<protein>
    <submittedName>
        <fullName evidence="7">RING-H2 finger protein ATL8</fullName>
    </submittedName>
</protein>
<dbReference type="PROSITE" id="PS50089">
    <property type="entry name" value="ZF_RING_2"/>
    <property type="match status" value="1"/>
</dbReference>
<feature type="transmembrane region" description="Helical" evidence="5">
    <location>
        <begin position="30"/>
        <end position="56"/>
    </location>
</feature>
<keyword evidence="2 4" id="KW-0863">Zinc-finger</keyword>
<dbReference type="Proteomes" id="UP001412067">
    <property type="component" value="Unassembled WGS sequence"/>
</dbReference>
<accession>A0ABR2MYY3</accession>
<feature type="domain" description="RING-type" evidence="6">
    <location>
        <begin position="105"/>
        <end position="147"/>
    </location>
</feature>
<keyword evidence="8" id="KW-1185">Reference proteome</keyword>
<proteinExistence type="predicted"/>
<evidence type="ECO:0000313" key="7">
    <source>
        <dbReference type="EMBL" id="KAK8969131.1"/>
    </source>
</evidence>
<dbReference type="PANTHER" id="PTHR45798">
    <property type="entry name" value="RING-H2 FINGER PROTEIN ATL61-RELATED-RELATED"/>
    <property type="match status" value="1"/>
</dbReference>
<dbReference type="InterPro" id="IPR001841">
    <property type="entry name" value="Znf_RING"/>
</dbReference>
<evidence type="ECO:0000256" key="1">
    <source>
        <dbReference type="ARBA" id="ARBA00022723"/>
    </source>
</evidence>
<evidence type="ECO:0000256" key="4">
    <source>
        <dbReference type="PROSITE-ProRule" id="PRU00175"/>
    </source>
</evidence>
<reference evidence="7 8" key="1">
    <citation type="journal article" date="2022" name="Nat. Plants">
        <title>Genomes of leafy and leafless Platanthera orchids illuminate the evolution of mycoheterotrophy.</title>
        <authorList>
            <person name="Li M.H."/>
            <person name="Liu K.W."/>
            <person name="Li Z."/>
            <person name="Lu H.C."/>
            <person name="Ye Q.L."/>
            <person name="Zhang D."/>
            <person name="Wang J.Y."/>
            <person name="Li Y.F."/>
            <person name="Zhong Z.M."/>
            <person name="Liu X."/>
            <person name="Yu X."/>
            <person name="Liu D.K."/>
            <person name="Tu X.D."/>
            <person name="Liu B."/>
            <person name="Hao Y."/>
            <person name="Liao X.Y."/>
            <person name="Jiang Y.T."/>
            <person name="Sun W.H."/>
            <person name="Chen J."/>
            <person name="Chen Y.Q."/>
            <person name="Ai Y."/>
            <person name="Zhai J.W."/>
            <person name="Wu S.S."/>
            <person name="Zhou Z."/>
            <person name="Hsiao Y.Y."/>
            <person name="Wu W.L."/>
            <person name="Chen Y.Y."/>
            <person name="Lin Y.F."/>
            <person name="Hsu J.L."/>
            <person name="Li C.Y."/>
            <person name="Wang Z.W."/>
            <person name="Zhao X."/>
            <person name="Zhong W.Y."/>
            <person name="Ma X.K."/>
            <person name="Ma L."/>
            <person name="Huang J."/>
            <person name="Chen G.Z."/>
            <person name="Huang M.Z."/>
            <person name="Huang L."/>
            <person name="Peng D.H."/>
            <person name="Luo Y.B."/>
            <person name="Zou S.Q."/>
            <person name="Chen S.P."/>
            <person name="Lan S."/>
            <person name="Tsai W.C."/>
            <person name="Van de Peer Y."/>
            <person name="Liu Z.J."/>
        </authorList>
    </citation>
    <scope>NUCLEOTIDE SEQUENCE [LARGE SCALE GENOMIC DNA]</scope>
    <source>
        <strain evidence="7">Lor288</strain>
    </source>
</reference>
<keyword evidence="5" id="KW-0472">Membrane</keyword>
<evidence type="ECO:0000313" key="8">
    <source>
        <dbReference type="Proteomes" id="UP001412067"/>
    </source>
</evidence>
<evidence type="ECO:0000256" key="5">
    <source>
        <dbReference type="SAM" id="Phobius"/>
    </source>
</evidence>
<keyword evidence="1" id="KW-0479">Metal-binding</keyword>
<keyword evidence="3" id="KW-0862">Zinc</keyword>
<organism evidence="7 8">
    <name type="scientific">Platanthera guangdongensis</name>
    <dbReference type="NCBI Taxonomy" id="2320717"/>
    <lineage>
        <taxon>Eukaryota</taxon>
        <taxon>Viridiplantae</taxon>
        <taxon>Streptophyta</taxon>
        <taxon>Embryophyta</taxon>
        <taxon>Tracheophyta</taxon>
        <taxon>Spermatophyta</taxon>
        <taxon>Magnoliopsida</taxon>
        <taxon>Liliopsida</taxon>
        <taxon>Asparagales</taxon>
        <taxon>Orchidaceae</taxon>
        <taxon>Orchidoideae</taxon>
        <taxon>Orchideae</taxon>
        <taxon>Orchidinae</taxon>
        <taxon>Platanthera</taxon>
    </lineage>
</organism>
<sequence>MPPATRFLQSISGATLVLKAPESTTLDSNLIVILAALLCVMIRVLSLALMACCAWLRHTFFVSGEITQSPPTPDKGLKKKALRSLLKTYFDADTHARASEHLAECPICLAEFAHGDEIWILPQCGHGFHVGCVDMWLRSHSSCPSYRQIFIDAPLSR</sequence>